<protein>
    <submittedName>
        <fullName evidence="1">Uncharacterized protein</fullName>
    </submittedName>
</protein>
<comment type="caution">
    <text evidence="1">The sequence shown here is derived from an EMBL/GenBank/DDBJ whole genome shotgun (WGS) entry which is preliminary data.</text>
</comment>
<dbReference type="Proteomes" id="UP000182278">
    <property type="component" value="Unassembled WGS sequence"/>
</dbReference>
<gene>
    <name evidence="1" type="ORF">AUJ66_08745</name>
</gene>
<proteinExistence type="predicted"/>
<sequence>MREFNNGERRIVQHGNAPMMRGPRIIERKRIIERIVSNPIAEDGKLIDVVSTTFMDAYGGIYEVQEFRLRYYDCGHLSFGRKNFGGICFNGCIVCNSCITRCCECGRLACSRCITIEEGKIYCNRCRGGGLLRLLGFR</sequence>
<name>A0A1J4SBQ8_9BACT</name>
<dbReference type="STRING" id="1817893.AUJ66_08745"/>
<dbReference type="EMBL" id="MNUO01000132">
    <property type="protein sequence ID" value="OIN95653.1"/>
    <property type="molecule type" value="Genomic_DNA"/>
</dbReference>
<accession>A0A1J4SBQ8</accession>
<organism evidence="1 2">
    <name type="scientific">Candidatus Desantisbacteria bacterium CG1_02_38_46</name>
    <dbReference type="NCBI Taxonomy" id="1817893"/>
    <lineage>
        <taxon>Bacteria</taxon>
        <taxon>Candidatus Desantisiibacteriota</taxon>
    </lineage>
</organism>
<reference evidence="1 2" key="1">
    <citation type="journal article" date="2016" name="Environ. Microbiol.">
        <title>Genomic resolution of a cold subsurface aquifer community provides metabolic insights for novel microbes adapted to high CO concentrations.</title>
        <authorList>
            <person name="Probst A.J."/>
            <person name="Castelle C.J."/>
            <person name="Singh A."/>
            <person name="Brown C.T."/>
            <person name="Anantharaman K."/>
            <person name="Sharon I."/>
            <person name="Hug L.A."/>
            <person name="Burstein D."/>
            <person name="Emerson J.B."/>
            <person name="Thomas B.C."/>
            <person name="Banfield J.F."/>
        </authorList>
    </citation>
    <scope>NUCLEOTIDE SEQUENCE [LARGE SCALE GENOMIC DNA]</scope>
    <source>
        <strain evidence="1">CG1_02_38_46</strain>
    </source>
</reference>
<evidence type="ECO:0000313" key="1">
    <source>
        <dbReference type="EMBL" id="OIN95653.1"/>
    </source>
</evidence>
<evidence type="ECO:0000313" key="2">
    <source>
        <dbReference type="Proteomes" id="UP000182278"/>
    </source>
</evidence>
<dbReference type="AlphaFoldDB" id="A0A1J4SBQ8"/>